<evidence type="ECO:0000313" key="2">
    <source>
        <dbReference type="EMBL" id="AUB34336.1"/>
    </source>
</evidence>
<reference evidence="2 3" key="1">
    <citation type="submission" date="2017-11" db="EMBL/GenBank/DDBJ databases">
        <title>Complete genome of a free-living desiccation-tolerant cyanobacterium and its photosynthetic adaptation to extreme terrestrial habitat.</title>
        <authorList>
            <person name="Shang J."/>
        </authorList>
    </citation>
    <scope>NUCLEOTIDE SEQUENCE [LARGE SCALE GENOMIC DNA]</scope>
    <source>
        <strain evidence="2 3">CCNUN1</strain>
    </source>
</reference>
<gene>
    <name evidence="2" type="ORF">COO91_00156</name>
</gene>
<accession>A0A2K8SFX9</accession>
<keyword evidence="3" id="KW-1185">Reference proteome</keyword>
<name>A0A2K8SFX9_9NOSO</name>
<dbReference type="AlphaFoldDB" id="A0A2K8SFX9"/>
<organism evidence="2 3">
    <name type="scientific">Nostoc flagelliforme CCNUN1</name>
    <dbReference type="NCBI Taxonomy" id="2038116"/>
    <lineage>
        <taxon>Bacteria</taxon>
        <taxon>Bacillati</taxon>
        <taxon>Cyanobacteriota</taxon>
        <taxon>Cyanophyceae</taxon>
        <taxon>Nostocales</taxon>
        <taxon>Nostocaceae</taxon>
        <taxon>Nostoc</taxon>
    </lineage>
</organism>
<feature type="region of interest" description="Disordered" evidence="1">
    <location>
        <begin position="21"/>
        <end position="42"/>
    </location>
</feature>
<dbReference type="Proteomes" id="UP000232003">
    <property type="component" value="Chromosome"/>
</dbReference>
<dbReference type="EMBL" id="CP024785">
    <property type="protein sequence ID" value="AUB34336.1"/>
    <property type="molecule type" value="Genomic_DNA"/>
</dbReference>
<protein>
    <submittedName>
        <fullName evidence="2">Uncharacterized protein</fullName>
    </submittedName>
</protein>
<evidence type="ECO:0000256" key="1">
    <source>
        <dbReference type="SAM" id="MobiDB-lite"/>
    </source>
</evidence>
<dbReference type="KEGG" id="nfl:COO91_00156"/>
<proteinExistence type="predicted"/>
<evidence type="ECO:0000313" key="3">
    <source>
        <dbReference type="Proteomes" id="UP000232003"/>
    </source>
</evidence>
<sequence>MLNTQCPIRWILNRRKRNKTGIINAQDPMPHSQLSITKDLDK</sequence>